<gene>
    <name evidence="1" type="ORF">DL89DRAFT_292470</name>
</gene>
<proteinExistence type="predicted"/>
<protein>
    <recommendedName>
        <fullName evidence="3">TPR-like protein</fullName>
    </recommendedName>
</protein>
<dbReference type="PANTHER" id="PTHR21581:SF6">
    <property type="entry name" value="TRAFFICKING PROTEIN PARTICLE COMPLEX SUBUNIT 12"/>
    <property type="match status" value="1"/>
</dbReference>
<dbReference type="Proteomes" id="UP000193922">
    <property type="component" value="Unassembled WGS sequence"/>
</dbReference>
<dbReference type="GO" id="GO:0030008">
    <property type="term" value="C:TRAPP complex"/>
    <property type="evidence" value="ECO:0007669"/>
    <property type="project" value="TreeGrafter"/>
</dbReference>
<accession>A0A1Y1WC53</accession>
<dbReference type="EMBL" id="MCFD01000005">
    <property type="protein sequence ID" value="ORX70898.1"/>
    <property type="molecule type" value="Genomic_DNA"/>
</dbReference>
<evidence type="ECO:0000313" key="2">
    <source>
        <dbReference type="Proteomes" id="UP000193922"/>
    </source>
</evidence>
<sequence>MSALLANLRPPAPPTNIASATDARLFDAVPLNDALSDALLVHASPDARPRRDSPQTSDFSPHTYSYDALNQFIASGQWRALALASAATITKHTDDPLRLWTYRALALRQLQCSEQAERELHRLSRVVASRTWPFELRLLRACLGAPAQCIARLSVLLRGCRRRQQKITDGSEMAANGARMFRLSLLLAGQAMLLKGRNADNADSGFADRDNQPIASLGNVQAAERQFVKVESLVPASDRLAVMNRALFAMATGKWAAAKQLFASVNEGAPPDTCVAANNNMALCELYLGSPSEMLASLQKTMAGAPTGAGTAEPVVFNYCTGLDLHYDGARLRDMKARTMAEVGKWAGDGFDVAAFKMQ</sequence>
<keyword evidence="2" id="KW-1185">Reference proteome</keyword>
<dbReference type="GeneID" id="63806958"/>
<name>A0A1Y1WC53_9FUNG</name>
<dbReference type="Gene3D" id="1.25.40.10">
    <property type="entry name" value="Tetratricopeptide repeat domain"/>
    <property type="match status" value="1"/>
</dbReference>
<evidence type="ECO:0000313" key="1">
    <source>
        <dbReference type="EMBL" id="ORX70898.1"/>
    </source>
</evidence>
<dbReference type="RefSeq" id="XP_040744477.1">
    <property type="nucleotide sequence ID" value="XM_040890310.1"/>
</dbReference>
<evidence type="ECO:0008006" key="3">
    <source>
        <dbReference type="Google" id="ProtNLM"/>
    </source>
</evidence>
<comment type="caution">
    <text evidence="1">The sequence shown here is derived from an EMBL/GenBank/DDBJ whole genome shotgun (WGS) entry which is preliminary data.</text>
</comment>
<dbReference type="STRING" id="61395.A0A1Y1WC53"/>
<dbReference type="OrthoDB" id="428342at2759"/>
<dbReference type="GO" id="GO:0005794">
    <property type="term" value="C:Golgi apparatus"/>
    <property type="evidence" value="ECO:0007669"/>
    <property type="project" value="TreeGrafter"/>
</dbReference>
<dbReference type="AlphaFoldDB" id="A0A1Y1WC53"/>
<reference evidence="1 2" key="1">
    <citation type="submission" date="2016-07" db="EMBL/GenBank/DDBJ databases">
        <title>Pervasive Adenine N6-methylation of Active Genes in Fungi.</title>
        <authorList>
            <consortium name="DOE Joint Genome Institute"/>
            <person name="Mondo S.J."/>
            <person name="Dannebaum R.O."/>
            <person name="Kuo R.C."/>
            <person name="Labutti K."/>
            <person name="Haridas S."/>
            <person name="Kuo A."/>
            <person name="Salamov A."/>
            <person name="Ahrendt S.R."/>
            <person name="Lipzen A."/>
            <person name="Sullivan W."/>
            <person name="Andreopoulos W.B."/>
            <person name="Clum A."/>
            <person name="Lindquist E."/>
            <person name="Daum C."/>
            <person name="Ramamoorthy G.K."/>
            <person name="Gryganskyi A."/>
            <person name="Culley D."/>
            <person name="Magnuson J.K."/>
            <person name="James T.Y."/>
            <person name="O'Malley M.A."/>
            <person name="Stajich J.E."/>
            <person name="Spatafora J.W."/>
            <person name="Visel A."/>
            <person name="Grigoriev I.V."/>
        </authorList>
    </citation>
    <scope>NUCLEOTIDE SEQUENCE [LARGE SCALE GENOMIC DNA]</scope>
    <source>
        <strain evidence="1 2">ATCC 12442</strain>
    </source>
</reference>
<dbReference type="InterPro" id="IPR011990">
    <property type="entry name" value="TPR-like_helical_dom_sf"/>
</dbReference>
<organism evidence="1 2">
    <name type="scientific">Linderina pennispora</name>
    <dbReference type="NCBI Taxonomy" id="61395"/>
    <lineage>
        <taxon>Eukaryota</taxon>
        <taxon>Fungi</taxon>
        <taxon>Fungi incertae sedis</taxon>
        <taxon>Zoopagomycota</taxon>
        <taxon>Kickxellomycotina</taxon>
        <taxon>Kickxellomycetes</taxon>
        <taxon>Kickxellales</taxon>
        <taxon>Kickxellaceae</taxon>
        <taxon>Linderina</taxon>
    </lineage>
</organism>
<dbReference type="PANTHER" id="PTHR21581">
    <property type="entry name" value="D-ALANYL-D-ALANINE CARBOXYPEPTIDASE"/>
    <property type="match status" value="1"/>
</dbReference>